<dbReference type="EMBL" id="JACNLK010000058">
    <property type="protein sequence ID" value="MBC8208875.1"/>
    <property type="molecule type" value="Genomic_DNA"/>
</dbReference>
<evidence type="ECO:0000256" key="1">
    <source>
        <dbReference type="SAM" id="MobiDB-lite"/>
    </source>
</evidence>
<feature type="compositionally biased region" description="Acidic residues" evidence="1">
    <location>
        <begin position="73"/>
        <end position="112"/>
    </location>
</feature>
<dbReference type="AlphaFoldDB" id="A0A8J6NBE5"/>
<organism evidence="2 3">
    <name type="scientific">Candidatus Desulfatifera sulfidica</name>
    <dbReference type="NCBI Taxonomy" id="2841691"/>
    <lineage>
        <taxon>Bacteria</taxon>
        <taxon>Pseudomonadati</taxon>
        <taxon>Thermodesulfobacteriota</taxon>
        <taxon>Desulfobulbia</taxon>
        <taxon>Desulfobulbales</taxon>
        <taxon>Desulfobulbaceae</taxon>
        <taxon>Candidatus Desulfatifera</taxon>
    </lineage>
</organism>
<dbReference type="Proteomes" id="UP000599024">
    <property type="component" value="Unassembled WGS sequence"/>
</dbReference>
<reference evidence="2 3" key="1">
    <citation type="submission" date="2020-08" db="EMBL/GenBank/DDBJ databases">
        <title>Bridging the membrane lipid divide: bacteria of the FCB group superphylum have the potential to synthesize archaeal ether lipids.</title>
        <authorList>
            <person name="Villanueva L."/>
            <person name="Von Meijenfeldt F.A.B."/>
            <person name="Westbye A.B."/>
            <person name="Yadav S."/>
            <person name="Hopmans E.C."/>
            <person name="Dutilh B.E."/>
            <person name="Sinninghe Damste J.S."/>
        </authorList>
    </citation>
    <scope>NUCLEOTIDE SEQUENCE [LARGE SCALE GENOMIC DNA]</scope>
    <source>
        <strain evidence="2">NIOZ-UU81</strain>
    </source>
</reference>
<evidence type="ECO:0000313" key="3">
    <source>
        <dbReference type="Proteomes" id="UP000599024"/>
    </source>
</evidence>
<evidence type="ECO:0000313" key="2">
    <source>
        <dbReference type="EMBL" id="MBC8208875.1"/>
    </source>
</evidence>
<feature type="region of interest" description="Disordered" evidence="1">
    <location>
        <begin position="62"/>
        <end position="112"/>
    </location>
</feature>
<accession>A0A8J6NBE5</accession>
<name>A0A8J6NBE5_9BACT</name>
<comment type="caution">
    <text evidence="2">The sequence shown here is derived from an EMBL/GenBank/DDBJ whole genome shotgun (WGS) entry which is preliminary data.</text>
</comment>
<gene>
    <name evidence="2" type="ORF">H8E79_06890</name>
</gene>
<protein>
    <submittedName>
        <fullName evidence="2">Uncharacterized protein</fullName>
    </submittedName>
</protein>
<proteinExistence type="predicted"/>
<sequence>MQCERLINLIKSWYGNVQNETMAPARMISFIEEHASQCPNCLADPDLISEIVKITEMVLPESKIPKAVRMQQEAEEAEEDEVESESDEEGENNDDDDEFEDDLDDDDLKEID</sequence>